<evidence type="ECO:0008006" key="4">
    <source>
        <dbReference type="Google" id="ProtNLM"/>
    </source>
</evidence>
<keyword evidence="1" id="KW-1133">Transmembrane helix</keyword>
<evidence type="ECO:0000313" key="2">
    <source>
        <dbReference type="EMBL" id="KRG64264.1"/>
    </source>
</evidence>
<dbReference type="Proteomes" id="UP000050864">
    <property type="component" value="Unassembled WGS sequence"/>
</dbReference>
<organism evidence="2 3">
    <name type="scientific">Stenotrophomonas humi</name>
    <dbReference type="NCBI Taxonomy" id="405444"/>
    <lineage>
        <taxon>Bacteria</taxon>
        <taxon>Pseudomonadati</taxon>
        <taxon>Pseudomonadota</taxon>
        <taxon>Gammaproteobacteria</taxon>
        <taxon>Lysobacterales</taxon>
        <taxon>Lysobacteraceae</taxon>
        <taxon>Stenotrophomonas</taxon>
    </lineage>
</organism>
<dbReference type="PATRIC" id="fig|405444.3.peg.764"/>
<evidence type="ECO:0000313" key="3">
    <source>
        <dbReference type="Proteomes" id="UP000050864"/>
    </source>
</evidence>
<feature type="transmembrane region" description="Helical" evidence="1">
    <location>
        <begin position="44"/>
        <end position="65"/>
    </location>
</feature>
<gene>
    <name evidence="2" type="ORF">ABB26_08780</name>
</gene>
<dbReference type="EMBL" id="LDJI01000015">
    <property type="protein sequence ID" value="KRG64264.1"/>
    <property type="molecule type" value="Genomic_DNA"/>
</dbReference>
<sequence length="235" mass="25969">MSNGDHKVSTIEIWSAGVLLFCAGAMFGGWATGTFSTKGNAADWVAALAAAVAAAGAWVIGFMAWRISQRSQEHNEYVQREDRERTERRDRALIRNLRYQLRNIVAGAQVILQKESISTLPRSAVLRTVGTFAGNFLHTDRMIDVLPLLRPKQVTSLERIQSLVFVTTAARRSFEESANSRDLTQPLNEVDMKYFGNLITQLTELKATAEAFLALLADEDADGQNEKAKTAPRPG</sequence>
<keyword evidence="1" id="KW-0812">Transmembrane</keyword>
<proteinExistence type="predicted"/>
<reference evidence="2 3" key="1">
    <citation type="submission" date="2015-05" db="EMBL/GenBank/DDBJ databases">
        <title>Genome sequencing and analysis of members of genus Stenotrophomonas.</title>
        <authorList>
            <person name="Patil P.P."/>
            <person name="Midha S."/>
            <person name="Patil P.B."/>
        </authorList>
    </citation>
    <scope>NUCLEOTIDE SEQUENCE [LARGE SCALE GENOMIC DNA]</scope>
    <source>
        <strain evidence="2 3">DSM 18929</strain>
    </source>
</reference>
<evidence type="ECO:0000256" key="1">
    <source>
        <dbReference type="SAM" id="Phobius"/>
    </source>
</evidence>
<dbReference type="AlphaFoldDB" id="A0A0R0CGT8"/>
<protein>
    <recommendedName>
        <fullName evidence="4">Transmembrane protein</fullName>
    </recommendedName>
</protein>
<accession>A0A0R0CGT8</accession>
<feature type="transmembrane region" description="Helical" evidence="1">
    <location>
        <begin position="12"/>
        <end position="32"/>
    </location>
</feature>
<name>A0A0R0CGT8_9GAMM</name>
<comment type="caution">
    <text evidence="2">The sequence shown here is derived from an EMBL/GenBank/DDBJ whole genome shotgun (WGS) entry which is preliminary data.</text>
</comment>
<keyword evidence="1" id="KW-0472">Membrane</keyword>
<keyword evidence="3" id="KW-1185">Reference proteome</keyword>
<dbReference type="RefSeq" id="WP_057633294.1">
    <property type="nucleotide sequence ID" value="NZ_LDJI01000015.1"/>
</dbReference>